<dbReference type="EMBL" id="ML213597">
    <property type="protein sequence ID" value="TFK40333.1"/>
    <property type="molecule type" value="Genomic_DNA"/>
</dbReference>
<reference evidence="1 2" key="1">
    <citation type="journal article" date="2019" name="Nat. Ecol. Evol.">
        <title>Megaphylogeny resolves global patterns of mushroom evolution.</title>
        <authorList>
            <person name="Varga T."/>
            <person name="Krizsan K."/>
            <person name="Foldi C."/>
            <person name="Dima B."/>
            <person name="Sanchez-Garcia M."/>
            <person name="Sanchez-Ramirez S."/>
            <person name="Szollosi G.J."/>
            <person name="Szarkandi J.G."/>
            <person name="Papp V."/>
            <person name="Albert L."/>
            <person name="Andreopoulos W."/>
            <person name="Angelini C."/>
            <person name="Antonin V."/>
            <person name="Barry K.W."/>
            <person name="Bougher N.L."/>
            <person name="Buchanan P."/>
            <person name="Buyck B."/>
            <person name="Bense V."/>
            <person name="Catcheside P."/>
            <person name="Chovatia M."/>
            <person name="Cooper J."/>
            <person name="Damon W."/>
            <person name="Desjardin D."/>
            <person name="Finy P."/>
            <person name="Geml J."/>
            <person name="Haridas S."/>
            <person name="Hughes K."/>
            <person name="Justo A."/>
            <person name="Karasinski D."/>
            <person name="Kautmanova I."/>
            <person name="Kiss B."/>
            <person name="Kocsube S."/>
            <person name="Kotiranta H."/>
            <person name="LaButti K.M."/>
            <person name="Lechner B.E."/>
            <person name="Liimatainen K."/>
            <person name="Lipzen A."/>
            <person name="Lukacs Z."/>
            <person name="Mihaltcheva S."/>
            <person name="Morgado L.N."/>
            <person name="Niskanen T."/>
            <person name="Noordeloos M.E."/>
            <person name="Ohm R.A."/>
            <person name="Ortiz-Santana B."/>
            <person name="Ovrebo C."/>
            <person name="Racz N."/>
            <person name="Riley R."/>
            <person name="Savchenko A."/>
            <person name="Shiryaev A."/>
            <person name="Soop K."/>
            <person name="Spirin V."/>
            <person name="Szebenyi C."/>
            <person name="Tomsovsky M."/>
            <person name="Tulloss R.E."/>
            <person name="Uehling J."/>
            <person name="Grigoriev I.V."/>
            <person name="Vagvolgyi C."/>
            <person name="Papp T."/>
            <person name="Martin F.M."/>
            <person name="Miettinen O."/>
            <person name="Hibbett D.S."/>
            <person name="Nagy L.G."/>
        </authorList>
    </citation>
    <scope>NUCLEOTIDE SEQUENCE [LARGE SCALE GENOMIC DNA]</scope>
    <source>
        <strain evidence="1 2">CBS 166.37</strain>
    </source>
</reference>
<name>A0A5C3M6M2_9AGAR</name>
<sequence length="94" mass="10327">MRPPPDHVCFCSLSADGLARCEGVPDSRRKEIAMVMDTYSSTSRLVLAALTHKSTACRNCSTLACASYAIAGISVCRIRYQSSFLTRNISERSY</sequence>
<protein>
    <submittedName>
        <fullName evidence="1">Uncharacterized protein</fullName>
    </submittedName>
</protein>
<dbReference type="Proteomes" id="UP000308652">
    <property type="component" value="Unassembled WGS sequence"/>
</dbReference>
<evidence type="ECO:0000313" key="2">
    <source>
        <dbReference type="Proteomes" id="UP000308652"/>
    </source>
</evidence>
<keyword evidence="2" id="KW-1185">Reference proteome</keyword>
<accession>A0A5C3M6M2</accession>
<dbReference type="AlphaFoldDB" id="A0A5C3M6M2"/>
<proteinExistence type="predicted"/>
<evidence type="ECO:0000313" key="1">
    <source>
        <dbReference type="EMBL" id="TFK40333.1"/>
    </source>
</evidence>
<organism evidence="1 2">
    <name type="scientific">Crucibulum laeve</name>
    <dbReference type="NCBI Taxonomy" id="68775"/>
    <lineage>
        <taxon>Eukaryota</taxon>
        <taxon>Fungi</taxon>
        <taxon>Dikarya</taxon>
        <taxon>Basidiomycota</taxon>
        <taxon>Agaricomycotina</taxon>
        <taxon>Agaricomycetes</taxon>
        <taxon>Agaricomycetidae</taxon>
        <taxon>Agaricales</taxon>
        <taxon>Agaricineae</taxon>
        <taxon>Nidulariaceae</taxon>
        <taxon>Crucibulum</taxon>
    </lineage>
</organism>
<gene>
    <name evidence="1" type="ORF">BDQ12DRAFT_680760</name>
</gene>